<organism evidence="1 2">
    <name type="scientific">Rangifer tarandus platyrhynchus</name>
    <name type="common">Svalbard reindeer</name>
    <dbReference type="NCBI Taxonomy" id="3082113"/>
    <lineage>
        <taxon>Eukaryota</taxon>
        <taxon>Metazoa</taxon>
        <taxon>Chordata</taxon>
        <taxon>Craniata</taxon>
        <taxon>Vertebrata</taxon>
        <taxon>Euteleostomi</taxon>
        <taxon>Mammalia</taxon>
        <taxon>Eutheria</taxon>
        <taxon>Laurasiatheria</taxon>
        <taxon>Artiodactyla</taxon>
        <taxon>Ruminantia</taxon>
        <taxon>Pecora</taxon>
        <taxon>Cervidae</taxon>
        <taxon>Odocoileinae</taxon>
        <taxon>Rangifer</taxon>
    </lineage>
</organism>
<protein>
    <submittedName>
        <fullName evidence="1">Uncharacterized protein</fullName>
    </submittedName>
</protein>
<sequence length="68" mass="7157">MVEQQELNPGPRPASALYPPAVVGSLRIYRPHISSGVGGSLHRYWGGGSVSGGGGSILFPLYAEVHLR</sequence>
<dbReference type="Proteomes" id="UP001162501">
    <property type="component" value="Chromosome 30"/>
</dbReference>
<reference evidence="1" key="1">
    <citation type="submission" date="2023-05" db="EMBL/GenBank/DDBJ databases">
        <authorList>
            <consortium name="ELIXIR-Norway"/>
        </authorList>
    </citation>
    <scope>NUCLEOTIDE SEQUENCE</scope>
</reference>
<name>A0AC59ZP07_RANTA</name>
<evidence type="ECO:0000313" key="2">
    <source>
        <dbReference type="Proteomes" id="UP001162501"/>
    </source>
</evidence>
<accession>A0AC59ZP07</accession>
<gene>
    <name evidence="1" type="ORF">MRATA1EN22A_LOCUS20081</name>
</gene>
<evidence type="ECO:0000313" key="1">
    <source>
        <dbReference type="EMBL" id="CAN0462520.1"/>
    </source>
</evidence>
<reference evidence="1" key="2">
    <citation type="submission" date="2025-03" db="EMBL/GenBank/DDBJ databases">
        <authorList>
            <consortium name="ELIXIR-Norway"/>
            <consortium name="Elixir Norway"/>
        </authorList>
    </citation>
    <scope>NUCLEOTIDE SEQUENCE</scope>
</reference>
<proteinExistence type="predicted"/>
<dbReference type="EMBL" id="OX596114">
    <property type="protein sequence ID" value="CAN0462520.1"/>
    <property type="molecule type" value="Genomic_DNA"/>
</dbReference>